<dbReference type="EMBL" id="BDGU01001594">
    <property type="protein sequence ID" value="GAW10185.1"/>
    <property type="molecule type" value="Genomic_DNA"/>
</dbReference>
<name>A0A1Q3ESL0_LENED</name>
<comment type="caution">
    <text evidence="2">The sequence shown here is derived from an EMBL/GenBank/DDBJ whole genome shotgun (WGS) entry which is preliminary data.</text>
</comment>
<evidence type="ECO:0000256" key="1">
    <source>
        <dbReference type="SAM" id="SignalP"/>
    </source>
</evidence>
<organism evidence="2 3">
    <name type="scientific">Lentinula edodes</name>
    <name type="common">Shiitake mushroom</name>
    <name type="synonym">Lentinus edodes</name>
    <dbReference type="NCBI Taxonomy" id="5353"/>
    <lineage>
        <taxon>Eukaryota</taxon>
        <taxon>Fungi</taxon>
        <taxon>Dikarya</taxon>
        <taxon>Basidiomycota</taxon>
        <taxon>Agaricomycotina</taxon>
        <taxon>Agaricomycetes</taxon>
        <taxon>Agaricomycetidae</taxon>
        <taxon>Agaricales</taxon>
        <taxon>Marasmiineae</taxon>
        <taxon>Omphalotaceae</taxon>
        <taxon>Lentinula</taxon>
    </lineage>
</organism>
<sequence length="136" mass="14852">MLFRPVYLILGLLAAVQAAPLDTNISSEASKSHLDARKAPKTSNSASQLAQQAASRMPFLILVRFSPHPVGQGFDVPAAVIDRLVVHFQSTLPVSREEIGFPAGSVWIHPTVQAPSNFEWYEVANPDNGWRPAHLD</sequence>
<gene>
    <name evidence="2" type="ORF">LENED_012426</name>
</gene>
<dbReference type="OrthoDB" id="2938810at2759"/>
<evidence type="ECO:0000313" key="3">
    <source>
        <dbReference type="Proteomes" id="UP000188533"/>
    </source>
</evidence>
<accession>A0A1Q3ESL0</accession>
<proteinExistence type="predicted"/>
<reference evidence="2 3" key="1">
    <citation type="submission" date="2016-08" db="EMBL/GenBank/DDBJ databases">
        <authorList>
            <consortium name="Lentinula edodes genome sequencing consortium"/>
            <person name="Sakamoto Y."/>
            <person name="Nakade K."/>
            <person name="Sato S."/>
            <person name="Yoshida Y."/>
            <person name="Miyazaki K."/>
            <person name="Natsume S."/>
            <person name="Konno N."/>
        </authorList>
    </citation>
    <scope>NUCLEOTIDE SEQUENCE [LARGE SCALE GENOMIC DNA]</scope>
    <source>
        <strain evidence="2 3">NBRC 111202</strain>
    </source>
</reference>
<feature type="chain" id="PRO_5012907988" evidence="1">
    <location>
        <begin position="19"/>
        <end position="136"/>
    </location>
</feature>
<evidence type="ECO:0000313" key="2">
    <source>
        <dbReference type="EMBL" id="GAW10185.1"/>
    </source>
</evidence>
<feature type="signal peptide" evidence="1">
    <location>
        <begin position="1"/>
        <end position="18"/>
    </location>
</feature>
<protein>
    <submittedName>
        <fullName evidence="2">Uncharacterized protein</fullName>
    </submittedName>
</protein>
<dbReference type="Proteomes" id="UP000188533">
    <property type="component" value="Unassembled WGS sequence"/>
</dbReference>
<keyword evidence="1" id="KW-0732">Signal</keyword>
<dbReference type="AlphaFoldDB" id="A0A1Q3ESL0"/>
<keyword evidence="3" id="KW-1185">Reference proteome</keyword>
<reference evidence="2 3" key="2">
    <citation type="submission" date="2017-02" db="EMBL/GenBank/DDBJ databases">
        <title>A genome survey and senescence transcriptome analysis in Lentinula edodes.</title>
        <authorList>
            <person name="Sakamoto Y."/>
            <person name="Nakade K."/>
            <person name="Sato S."/>
            <person name="Yoshida Y."/>
            <person name="Miyazaki K."/>
            <person name="Natsume S."/>
            <person name="Konno N."/>
        </authorList>
    </citation>
    <scope>NUCLEOTIDE SEQUENCE [LARGE SCALE GENOMIC DNA]</scope>
    <source>
        <strain evidence="2 3">NBRC 111202</strain>
    </source>
</reference>